<evidence type="ECO:0000313" key="19">
    <source>
        <dbReference type="Proteomes" id="UP000052946"/>
    </source>
</evidence>
<comment type="similarity">
    <text evidence="3 12 13">Belongs to the DapA family.</text>
</comment>
<dbReference type="InterPro" id="IPR002220">
    <property type="entry name" value="DapA-like"/>
</dbReference>
<evidence type="ECO:0000313" key="17">
    <source>
        <dbReference type="EMBL" id="GAQ16151.1"/>
    </source>
</evidence>
<evidence type="ECO:0000256" key="11">
    <source>
        <dbReference type="ARBA" id="ARBA00047836"/>
    </source>
</evidence>
<dbReference type="GO" id="GO:0005829">
    <property type="term" value="C:cytosol"/>
    <property type="evidence" value="ECO:0007669"/>
    <property type="project" value="TreeGrafter"/>
</dbReference>
<keyword evidence="9 12" id="KW-0456">Lyase</keyword>
<proteinExistence type="inferred from homology"/>
<comment type="caution">
    <text evidence="16">The sequence shown here is derived from an EMBL/GenBank/DDBJ whole genome shotgun (WGS) entry which is preliminary data.</text>
</comment>
<dbReference type="InterPro" id="IPR020624">
    <property type="entry name" value="Schiff_base-form_aldolases_CS"/>
</dbReference>
<dbReference type="EC" id="4.3.3.7" evidence="4 12"/>
<comment type="subcellular location">
    <subcellularLocation>
        <location evidence="12">Cytoplasm</location>
    </subcellularLocation>
</comment>
<comment type="caution">
    <text evidence="12">Was originally thought to be a dihydrodipicolinate synthase (DHDPS), catalyzing the condensation of (S)-aspartate-beta-semialdehyde [(S)-ASA] and pyruvate to dihydrodipicolinate (DHDP). However, it was shown in E.coli that the product of the enzymatic reaction is not dihydrodipicolinate but in fact (4S)-4-hydroxy-2,3,4,5-tetrahydro-(2S)-dipicolinic acid (HTPA), and that the consecutive dehydration reaction leading to DHDP is not spontaneous but catalyzed by DapB.</text>
</comment>
<dbReference type="Proteomes" id="UP000052946">
    <property type="component" value="Unassembled WGS sequence"/>
</dbReference>
<name>W9A8V1_9BACI</name>
<evidence type="ECO:0000313" key="18">
    <source>
        <dbReference type="Proteomes" id="UP000028863"/>
    </source>
</evidence>
<dbReference type="PIRSF" id="PIRSF001365">
    <property type="entry name" value="DHDPS"/>
    <property type="match status" value="1"/>
</dbReference>
<dbReference type="EMBL" id="BBXV01000001">
    <property type="protein sequence ID" value="GAQ16151.1"/>
    <property type="molecule type" value="Genomic_DNA"/>
</dbReference>
<dbReference type="InterPro" id="IPR005263">
    <property type="entry name" value="DapA"/>
</dbReference>
<dbReference type="UniPathway" id="UPA00034">
    <property type="reaction ID" value="UER00017"/>
</dbReference>
<keyword evidence="5 12" id="KW-0963">Cytoplasm</keyword>
<dbReference type="HAMAP" id="MF_00418">
    <property type="entry name" value="DapA"/>
    <property type="match status" value="1"/>
</dbReference>
<evidence type="ECO:0000256" key="6">
    <source>
        <dbReference type="ARBA" id="ARBA00022605"/>
    </source>
</evidence>
<dbReference type="PANTHER" id="PTHR12128:SF66">
    <property type="entry name" value="4-HYDROXY-2-OXOGLUTARATE ALDOLASE, MITOCHONDRIAL"/>
    <property type="match status" value="1"/>
</dbReference>
<dbReference type="Pfam" id="PF00701">
    <property type="entry name" value="DHDPS"/>
    <property type="match status" value="1"/>
</dbReference>
<accession>W9A8V1</accession>
<sequence>MKFGRVLTAMVTPFDHTGEIDYDQTDILIEYLLENGTDGLVIAGTTGESPTLSVDEKVNLFKHVVKVVNKRVPVIAGTGSNSTAASIQLTEEAEKSGVDAVMLVAPYYNKPNQRGMYEHFKTIANATSLPVMLYNIPGRSVVKLTADTIIELSKISNIVSVKESTGDLDQAAEIIENTSDDFSLYSGDDSMTLPMLSIGADGIISVASHIVGNEMQEMVNLYLDGDVKQAAAKHRKLVPVMNALFTSPSPTPVKAALQMKGIETGSVRLPLLPLTDDERNLLKEKIDM</sequence>
<dbReference type="Proteomes" id="UP000028863">
    <property type="component" value="Unassembled WGS sequence"/>
</dbReference>
<comment type="pathway">
    <text evidence="2 12">Amino-acid biosynthesis; L-lysine biosynthesis via DAP pathway; (S)-tetrahydrodipicolinate from L-aspartate: step 3/4.</text>
</comment>
<feature type="site" description="Part of a proton relay during catalysis" evidence="12">
    <location>
        <position position="45"/>
    </location>
</feature>
<reference evidence="16 18" key="1">
    <citation type="submission" date="2014-03" db="EMBL/GenBank/DDBJ databases">
        <title>Draft genome sequencing of Oceanobacillus picturae strain S1 isolated from human gut.</title>
        <authorList>
            <person name="Croce O."/>
            <person name="Lagier J.C."/>
            <person name="Raoult D."/>
        </authorList>
    </citation>
    <scope>NUCLEOTIDE SEQUENCE [LARGE SCALE GENOMIC DNA]</scope>
    <source>
        <strain evidence="16 18">S1</strain>
    </source>
</reference>
<feature type="binding site" evidence="12 15">
    <location>
        <position position="46"/>
    </location>
    <ligand>
        <name>pyruvate</name>
        <dbReference type="ChEBI" id="CHEBI:15361"/>
    </ligand>
</feature>
<dbReference type="RefSeq" id="WP_036573001.1">
    <property type="nucleotide sequence ID" value="NZ_BBXV01000001.1"/>
</dbReference>
<dbReference type="SMART" id="SM01130">
    <property type="entry name" value="DHDPS"/>
    <property type="match status" value="1"/>
</dbReference>
<evidence type="ECO:0000256" key="2">
    <source>
        <dbReference type="ARBA" id="ARBA00005120"/>
    </source>
</evidence>
<evidence type="ECO:0000256" key="3">
    <source>
        <dbReference type="ARBA" id="ARBA00007592"/>
    </source>
</evidence>
<dbReference type="eggNOG" id="COG0329">
    <property type="taxonomic scope" value="Bacteria"/>
</dbReference>
<dbReference type="OrthoDB" id="9782828at2"/>
<dbReference type="GO" id="GO:0009089">
    <property type="term" value="P:lysine biosynthetic process via diaminopimelate"/>
    <property type="evidence" value="ECO:0007669"/>
    <property type="project" value="UniProtKB-UniRule"/>
</dbReference>
<comment type="subunit">
    <text evidence="12">Homotetramer; dimer of dimers.</text>
</comment>
<dbReference type="STRING" id="171693.BN988_00636"/>
<dbReference type="CDD" id="cd00950">
    <property type="entry name" value="DHDPS"/>
    <property type="match status" value="1"/>
</dbReference>
<dbReference type="AlphaFoldDB" id="W9A8V1"/>
<keyword evidence="10 12" id="KW-0704">Schiff base</keyword>
<gene>
    <name evidence="12 16" type="primary">dapA</name>
    <name evidence="16" type="ORF">BN988_00636</name>
    <name evidence="17" type="ORF">OPHB3_0067</name>
</gene>
<reference evidence="16 18" key="2">
    <citation type="submission" date="2014-03" db="EMBL/GenBank/DDBJ databases">
        <authorList>
            <person name="Urmite Genomes U."/>
        </authorList>
    </citation>
    <scope>NUCLEOTIDE SEQUENCE [LARGE SCALE GENOMIC DNA]</scope>
    <source>
        <strain evidence="16 18">S1</strain>
    </source>
</reference>
<evidence type="ECO:0000256" key="8">
    <source>
        <dbReference type="ARBA" id="ARBA00023154"/>
    </source>
</evidence>
<comment type="function">
    <text evidence="1 12">Catalyzes the condensation of (S)-aspartate-beta-semialdehyde [(S)-ASA] and pyruvate to 4-hydroxy-tetrahydrodipicolinate (HTPA).</text>
</comment>
<dbReference type="PROSITE" id="PS00665">
    <property type="entry name" value="DHDPS_1"/>
    <property type="match status" value="1"/>
</dbReference>
<feature type="binding site" evidence="12 15">
    <location>
        <position position="204"/>
    </location>
    <ligand>
        <name>pyruvate</name>
        <dbReference type="ChEBI" id="CHEBI:15361"/>
    </ligand>
</feature>
<evidence type="ECO:0000256" key="9">
    <source>
        <dbReference type="ARBA" id="ARBA00023239"/>
    </source>
</evidence>
<dbReference type="InterPro" id="IPR013785">
    <property type="entry name" value="Aldolase_TIM"/>
</dbReference>
<evidence type="ECO:0000256" key="4">
    <source>
        <dbReference type="ARBA" id="ARBA00012086"/>
    </source>
</evidence>
<evidence type="ECO:0000256" key="10">
    <source>
        <dbReference type="ARBA" id="ARBA00023270"/>
    </source>
</evidence>
<feature type="active site" description="Schiff-base intermediate with substrate" evidence="12 14">
    <location>
        <position position="162"/>
    </location>
</feature>
<dbReference type="GO" id="GO:0008840">
    <property type="term" value="F:4-hydroxy-tetrahydrodipicolinate synthase activity"/>
    <property type="evidence" value="ECO:0007669"/>
    <property type="project" value="UniProtKB-UniRule"/>
</dbReference>
<dbReference type="NCBIfam" id="TIGR00674">
    <property type="entry name" value="dapA"/>
    <property type="match status" value="1"/>
</dbReference>
<dbReference type="PROSITE" id="PS00666">
    <property type="entry name" value="DHDPS_2"/>
    <property type="match status" value="1"/>
</dbReference>
<evidence type="ECO:0000313" key="16">
    <source>
        <dbReference type="EMBL" id="CDO02179.1"/>
    </source>
</evidence>
<comment type="catalytic activity">
    <reaction evidence="11 12">
        <text>L-aspartate 4-semialdehyde + pyruvate = (2S,4S)-4-hydroxy-2,3,4,5-tetrahydrodipicolinate + H2O + H(+)</text>
        <dbReference type="Rhea" id="RHEA:34171"/>
        <dbReference type="ChEBI" id="CHEBI:15361"/>
        <dbReference type="ChEBI" id="CHEBI:15377"/>
        <dbReference type="ChEBI" id="CHEBI:15378"/>
        <dbReference type="ChEBI" id="CHEBI:67139"/>
        <dbReference type="ChEBI" id="CHEBI:537519"/>
        <dbReference type="EC" id="4.3.3.7"/>
    </reaction>
</comment>
<protein>
    <recommendedName>
        <fullName evidence="4 12">4-hydroxy-tetrahydrodipicolinate synthase</fullName>
        <shortName evidence="12">HTPA synthase</shortName>
        <ecNumber evidence="4 12">4.3.3.7</ecNumber>
    </recommendedName>
</protein>
<dbReference type="PANTHER" id="PTHR12128">
    <property type="entry name" value="DIHYDRODIPICOLINATE SYNTHASE"/>
    <property type="match status" value="1"/>
</dbReference>
<dbReference type="EMBL" id="CCAX010000001">
    <property type="protein sequence ID" value="CDO02179.1"/>
    <property type="molecule type" value="Genomic_DNA"/>
</dbReference>
<dbReference type="SUPFAM" id="SSF51569">
    <property type="entry name" value="Aldolase"/>
    <property type="match status" value="1"/>
</dbReference>
<evidence type="ECO:0000256" key="14">
    <source>
        <dbReference type="PIRSR" id="PIRSR001365-1"/>
    </source>
</evidence>
<reference evidence="19" key="3">
    <citation type="submission" date="2015-07" db="EMBL/GenBank/DDBJ databases">
        <title>Draft Genome Sequence of Oceanobacillus picturae Heshi-B3 that Was Isolated from Fermented Rice Bran with Aging Salted Mackerel, Which Was Named Heshiko as Traditional Fermented Seafood in Japan.</title>
        <authorList>
            <person name="Akuzawa S."/>
            <person name="Nakagawa J."/>
            <person name="Kanekatsu T."/>
            <person name="Kanesaki Y."/>
            <person name="Suzuki T."/>
        </authorList>
    </citation>
    <scope>NUCLEOTIDE SEQUENCE [LARGE SCALE GENOMIC DNA]</scope>
    <source>
        <strain evidence="19">Heshi-B3</strain>
    </source>
</reference>
<dbReference type="PRINTS" id="PR00146">
    <property type="entry name" value="DHPICSNTHASE"/>
</dbReference>
<feature type="active site" description="Proton donor/acceptor" evidence="12 14">
    <location>
        <position position="134"/>
    </location>
</feature>
<dbReference type="GO" id="GO:0019877">
    <property type="term" value="P:diaminopimelate biosynthetic process"/>
    <property type="evidence" value="ECO:0007669"/>
    <property type="project" value="UniProtKB-UniRule"/>
</dbReference>
<evidence type="ECO:0000256" key="5">
    <source>
        <dbReference type="ARBA" id="ARBA00022490"/>
    </source>
</evidence>
<feature type="site" description="Part of a proton relay during catalysis" evidence="12">
    <location>
        <position position="108"/>
    </location>
</feature>
<evidence type="ECO:0000256" key="7">
    <source>
        <dbReference type="ARBA" id="ARBA00022915"/>
    </source>
</evidence>
<organism evidence="16 18">
    <name type="scientific">Oceanobacillus picturae</name>
    <dbReference type="NCBI Taxonomy" id="171693"/>
    <lineage>
        <taxon>Bacteria</taxon>
        <taxon>Bacillati</taxon>
        <taxon>Bacillota</taxon>
        <taxon>Bacilli</taxon>
        <taxon>Bacillales</taxon>
        <taxon>Bacillaceae</taxon>
        <taxon>Oceanobacillus</taxon>
    </lineage>
</organism>
<dbReference type="InterPro" id="IPR020625">
    <property type="entry name" value="Schiff_base-form_aldolases_AS"/>
</dbReference>
<evidence type="ECO:0000256" key="1">
    <source>
        <dbReference type="ARBA" id="ARBA00003294"/>
    </source>
</evidence>
<keyword evidence="18" id="KW-1185">Reference proteome</keyword>
<reference evidence="17 19" key="4">
    <citation type="journal article" date="2016" name="Genome Announc.">
        <title>Draft Genome Sequence of Oceanobacillus picturae Heshi-B3, Isolated from Fermented Rice Bran in a Traditional Japanese Seafood Dish.</title>
        <authorList>
            <person name="Akuzawa S."/>
            <person name="Nagaoka J."/>
            <person name="Kanekatsu M."/>
            <person name="Kanesaki Y."/>
            <person name="Suzuki T."/>
        </authorList>
    </citation>
    <scope>NUCLEOTIDE SEQUENCE [LARGE SCALE GENOMIC DNA]</scope>
    <source>
        <strain evidence="17 19">Heshi-B3</strain>
    </source>
</reference>
<evidence type="ECO:0000256" key="12">
    <source>
        <dbReference type="HAMAP-Rule" id="MF_00418"/>
    </source>
</evidence>
<evidence type="ECO:0000256" key="15">
    <source>
        <dbReference type="PIRSR" id="PIRSR001365-2"/>
    </source>
</evidence>
<evidence type="ECO:0000256" key="13">
    <source>
        <dbReference type="PIRNR" id="PIRNR001365"/>
    </source>
</evidence>
<keyword evidence="8 12" id="KW-0457">Lysine biosynthesis</keyword>
<dbReference type="Gene3D" id="3.20.20.70">
    <property type="entry name" value="Aldolase class I"/>
    <property type="match status" value="1"/>
</dbReference>
<keyword evidence="7 12" id="KW-0220">Diaminopimelate biosynthesis</keyword>
<keyword evidence="6 12" id="KW-0028">Amino-acid biosynthesis</keyword>